<dbReference type="STRING" id="1160509.A0A3N4HWJ9"/>
<feature type="region of interest" description="Disordered" evidence="2">
    <location>
        <begin position="409"/>
        <end position="490"/>
    </location>
</feature>
<gene>
    <name evidence="3" type="ORF">BJ508DRAFT_417080</name>
</gene>
<feature type="coiled-coil region" evidence="1">
    <location>
        <begin position="104"/>
        <end position="137"/>
    </location>
</feature>
<organism evidence="3 4">
    <name type="scientific">Ascobolus immersus RN42</name>
    <dbReference type="NCBI Taxonomy" id="1160509"/>
    <lineage>
        <taxon>Eukaryota</taxon>
        <taxon>Fungi</taxon>
        <taxon>Dikarya</taxon>
        <taxon>Ascomycota</taxon>
        <taxon>Pezizomycotina</taxon>
        <taxon>Pezizomycetes</taxon>
        <taxon>Pezizales</taxon>
        <taxon>Ascobolaceae</taxon>
        <taxon>Ascobolus</taxon>
    </lineage>
</organism>
<sequence>MAPRKSPDLDVEHFSYTDSGFSYNDIAAEPVSRLLLLLDDVALAKNPSNKNKEDAKHLCTKKGLTAQCKLYGISFKGSDRVGDLKEKVLAAASSGLCKTLPADLKALRDKLKEKYDEEEAEREALQEEEELLGLQLHYEDFLKVADDPIKAIDYDPALFLDHHILKNKTKAMDMTKTYHVDNAIAACKEKKVYYRTRYWEQQWYRDSMHRQWNEVFVVGLDKKAVDKMFTEIEQLNEKNIKELLKQTEKEEAEREKNRQARKEREARGKAQKENEKLEAQTARFKETLVEWEEKVREPKDKWSRMMRKHEEFLFKEGFKDAKGNQRMGQKKAGTVEDSMGHYMLRCDETEEQWPDSVPVEGFSMTIRGDAARICGIKGGISLGADFELGAYEQCIARFWREGEKASDYTVTRGYQEDNSDGEEEDGEDEEDFDESEEEEERDEENTDDENDEDEEDEHERPRKRVKLAKQDKKPAVRSPTPSEATKNDSRKLYFIHRGRESGEGEIQYQDDTTGDAVSWLEFTDDSFTKFFGVIHIDIAGACEFYGYKTSTTTLDPTAGRRWNDYSEGNYERERRGRW</sequence>
<evidence type="ECO:0000256" key="2">
    <source>
        <dbReference type="SAM" id="MobiDB-lite"/>
    </source>
</evidence>
<feature type="region of interest" description="Disordered" evidence="2">
    <location>
        <begin position="248"/>
        <end position="279"/>
    </location>
</feature>
<dbReference type="OrthoDB" id="4365563at2759"/>
<keyword evidence="4" id="KW-1185">Reference proteome</keyword>
<reference evidence="3 4" key="1">
    <citation type="journal article" date="2018" name="Nat. Ecol. Evol.">
        <title>Pezizomycetes genomes reveal the molecular basis of ectomycorrhizal truffle lifestyle.</title>
        <authorList>
            <person name="Murat C."/>
            <person name="Payen T."/>
            <person name="Noel B."/>
            <person name="Kuo A."/>
            <person name="Morin E."/>
            <person name="Chen J."/>
            <person name="Kohler A."/>
            <person name="Krizsan K."/>
            <person name="Balestrini R."/>
            <person name="Da Silva C."/>
            <person name="Montanini B."/>
            <person name="Hainaut M."/>
            <person name="Levati E."/>
            <person name="Barry K.W."/>
            <person name="Belfiori B."/>
            <person name="Cichocki N."/>
            <person name="Clum A."/>
            <person name="Dockter R.B."/>
            <person name="Fauchery L."/>
            <person name="Guy J."/>
            <person name="Iotti M."/>
            <person name="Le Tacon F."/>
            <person name="Lindquist E.A."/>
            <person name="Lipzen A."/>
            <person name="Malagnac F."/>
            <person name="Mello A."/>
            <person name="Molinier V."/>
            <person name="Miyauchi S."/>
            <person name="Poulain J."/>
            <person name="Riccioni C."/>
            <person name="Rubini A."/>
            <person name="Sitrit Y."/>
            <person name="Splivallo R."/>
            <person name="Traeger S."/>
            <person name="Wang M."/>
            <person name="Zifcakova L."/>
            <person name="Wipf D."/>
            <person name="Zambonelli A."/>
            <person name="Paolocci F."/>
            <person name="Nowrousian M."/>
            <person name="Ottonello S."/>
            <person name="Baldrian P."/>
            <person name="Spatafora J.W."/>
            <person name="Henrissat B."/>
            <person name="Nagy L.G."/>
            <person name="Aury J.M."/>
            <person name="Wincker P."/>
            <person name="Grigoriev I.V."/>
            <person name="Bonfante P."/>
            <person name="Martin F.M."/>
        </authorList>
    </citation>
    <scope>NUCLEOTIDE SEQUENCE [LARGE SCALE GENOMIC DNA]</scope>
    <source>
        <strain evidence="3 4">RN42</strain>
    </source>
</reference>
<keyword evidence="1" id="KW-0175">Coiled coil</keyword>
<evidence type="ECO:0000313" key="3">
    <source>
        <dbReference type="EMBL" id="RPA77476.1"/>
    </source>
</evidence>
<evidence type="ECO:0000313" key="4">
    <source>
        <dbReference type="Proteomes" id="UP000275078"/>
    </source>
</evidence>
<protein>
    <submittedName>
        <fullName evidence="3">Uncharacterized protein</fullName>
    </submittedName>
</protein>
<accession>A0A3N4HWJ9</accession>
<evidence type="ECO:0000256" key="1">
    <source>
        <dbReference type="SAM" id="Coils"/>
    </source>
</evidence>
<dbReference type="EMBL" id="ML119726">
    <property type="protein sequence ID" value="RPA77476.1"/>
    <property type="molecule type" value="Genomic_DNA"/>
</dbReference>
<dbReference type="AlphaFoldDB" id="A0A3N4HWJ9"/>
<proteinExistence type="predicted"/>
<dbReference type="Proteomes" id="UP000275078">
    <property type="component" value="Unassembled WGS sequence"/>
</dbReference>
<feature type="compositionally biased region" description="Acidic residues" evidence="2">
    <location>
        <begin position="417"/>
        <end position="457"/>
    </location>
</feature>
<name>A0A3N4HWJ9_ASCIM</name>